<evidence type="ECO:0000256" key="9">
    <source>
        <dbReference type="ARBA" id="ARBA00023136"/>
    </source>
</evidence>
<dbReference type="AlphaFoldDB" id="A0A8E0RJ34"/>
<keyword evidence="3" id="KW-0444">Lipid biosynthesis</keyword>
<dbReference type="InterPro" id="IPR007130">
    <property type="entry name" value="DAGAT"/>
</dbReference>
<evidence type="ECO:0000256" key="2">
    <source>
        <dbReference type="ARBA" id="ARBA00005420"/>
    </source>
</evidence>
<keyword evidence="10" id="KW-0012">Acyltransferase</keyword>
<protein>
    <recommendedName>
        <fullName evidence="11">Acyltransferase</fullName>
        <ecNumber evidence="11">2.3.1.-</ecNumber>
    </recommendedName>
</protein>
<dbReference type="PANTHER" id="PTHR12317">
    <property type="entry name" value="DIACYLGLYCEROL O-ACYLTRANSFERASE"/>
    <property type="match status" value="1"/>
</dbReference>
<dbReference type="EMBL" id="LUCM01011424">
    <property type="protein sequence ID" value="KAA0184004.1"/>
    <property type="molecule type" value="Genomic_DNA"/>
</dbReference>
<sequence>MVSCAMTDKERTSTEGFVIKKRCNNWHEKSYAKCVMEFIVMGQLFTVHFLFGLLPFCINIFLFYSSLKYLNILMLYKFDFGIPVIPTDSGPLERIILTVLIGLAALYVVYWVSDREAENRGGHLRPWLRRLPMWKYAVDYFPIQLILSKELCAHSKADPKLSHAKEIILGSDFYGLATDRNYLVGYHPHGITALGSFLNFVTNATGFPRAFPGINPWLAIHKAHFLSAFYREWFLSIGAIPATREAILYLLDSNKCHKTGNLVVVVLGGGAEIMEAHSGRYVMCTSRRFGFFKLALQTGSSLIPCISFGEPNMYEQIKNERGSWIRFVQDWIERLLTIPVTVFYARGPIPYRTPINTVVGAPISCEQTENPTREQIKELKQRYLDSLRNLFYRYKGTYDPSAGDIEFI</sequence>
<dbReference type="PANTHER" id="PTHR12317:SF79">
    <property type="entry name" value="ACYLTRANSFERASE"/>
    <property type="match status" value="1"/>
</dbReference>
<keyword evidence="6 11" id="KW-0256">Endoplasmic reticulum</keyword>
<comment type="caution">
    <text evidence="12">The sequence shown here is derived from an EMBL/GenBank/DDBJ whole genome shotgun (WGS) entry which is preliminary data.</text>
</comment>
<reference evidence="12" key="1">
    <citation type="submission" date="2019-05" db="EMBL/GenBank/DDBJ databases">
        <title>Annotation for the trematode Fasciolopsis buski.</title>
        <authorList>
            <person name="Choi Y.-J."/>
        </authorList>
    </citation>
    <scope>NUCLEOTIDE SEQUENCE</scope>
    <source>
        <strain evidence="12">HT</strain>
        <tissue evidence="12">Whole worm</tissue>
    </source>
</reference>
<keyword evidence="8" id="KW-0443">Lipid metabolism</keyword>
<feature type="transmembrane region" description="Helical" evidence="11">
    <location>
        <begin position="95"/>
        <end position="113"/>
    </location>
</feature>
<keyword evidence="5 11" id="KW-0812">Transmembrane</keyword>
<evidence type="ECO:0000313" key="13">
    <source>
        <dbReference type="Proteomes" id="UP000728185"/>
    </source>
</evidence>
<dbReference type="EC" id="2.3.1.-" evidence="11"/>
<evidence type="ECO:0000256" key="6">
    <source>
        <dbReference type="ARBA" id="ARBA00022824"/>
    </source>
</evidence>
<keyword evidence="4 11" id="KW-0808">Transferase</keyword>
<evidence type="ECO:0000256" key="3">
    <source>
        <dbReference type="ARBA" id="ARBA00022516"/>
    </source>
</evidence>
<dbReference type="OrthoDB" id="264532at2759"/>
<dbReference type="Pfam" id="PF03982">
    <property type="entry name" value="DAGAT"/>
    <property type="match status" value="2"/>
</dbReference>
<comment type="similarity">
    <text evidence="2 11">Belongs to the diacylglycerol acyltransferase family.</text>
</comment>
<feature type="transmembrane region" description="Helical" evidence="11">
    <location>
        <begin position="38"/>
        <end position="64"/>
    </location>
</feature>
<keyword evidence="9 11" id="KW-0472">Membrane</keyword>
<dbReference type="CDD" id="cd07987">
    <property type="entry name" value="LPLAT_MGAT-like"/>
    <property type="match status" value="1"/>
</dbReference>
<evidence type="ECO:0000256" key="8">
    <source>
        <dbReference type="ARBA" id="ARBA00023098"/>
    </source>
</evidence>
<dbReference type="GO" id="GO:0019432">
    <property type="term" value="P:triglyceride biosynthetic process"/>
    <property type="evidence" value="ECO:0007669"/>
    <property type="project" value="TreeGrafter"/>
</dbReference>
<gene>
    <name evidence="12" type="ORF">FBUS_06745</name>
</gene>
<evidence type="ECO:0000256" key="7">
    <source>
        <dbReference type="ARBA" id="ARBA00022989"/>
    </source>
</evidence>
<comment type="subcellular location">
    <subcellularLocation>
        <location evidence="1 11">Endoplasmic reticulum membrane</location>
        <topology evidence="1 11">Multi-pass membrane protein</topology>
    </subcellularLocation>
</comment>
<accession>A0A8E0RJ34</accession>
<dbReference type="GO" id="GO:0004144">
    <property type="term" value="F:diacylglycerol O-acyltransferase activity"/>
    <property type="evidence" value="ECO:0007669"/>
    <property type="project" value="TreeGrafter"/>
</dbReference>
<evidence type="ECO:0000256" key="4">
    <source>
        <dbReference type="ARBA" id="ARBA00022679"/>
    </source>
</evidence>
<proteinExistence type="inferred from homology"/>
<evidence type="ECO:0000256" key="11">
    <source>
        <dbReference type="RuleBase" id="RU367023"/>
    </source>
</evidence>
<evidence type="ECO:0000256" key="1">
    <source>
        <dbReference type="ARBA" id="ARBA00004477"/>
    </source>
</evidence>
<keyword evidence="13" id="KW-1185">Reference proteome</keyword>
<name>A0A8E0RJ34_9TREM</name>
<evidence type="ECO:0000256" key="10">
    <source>
        <dbReference type="ARBA" id="ARBA00023315"/>
    </source>
</evidence>
<evidence type="ECO:0000256" key="5">
    <source>
        <dbReference type="ARBA" id="ARBA00022692"/>
    </source>
</evidence>
<keyword evidence="7 11" id="KW-1133">Transmembrane helix</keyword>
<organism evidence="12 13">
    <name type="scientific">Fasciolopsis buskii</name>
    <dbReference type="NCBI Taxonomy" id="27845"/>
    <lineage>
        <taxon>Eukaryota</taxon>
        <taxon>Metazoa</taxon>
        <taxon>Spiralia</taxon>
        <taxon>Lophotrochozoa</taxon>
        <taxon>Platyhelminthes</taxon>
        <taxon>Trematoda</taxon>
        <taxon>Digenea</taxon>
        <taxon>Plagiorchiida</taxon>
        <taxon>Echinostomata</taxon>
        <taxon>Echinostomatoidea</taxon>
        <taxon>Fasciolidae</taxon>
        <taxon>Fasciolopsis</taxon>
    </lineage>
</organism>
<dbReference type="Proteomes" id="UP000728185">
    <property type="component" value="Unassembled WGS sequence"/>
</dbReference>
<evidence type="ECO:0000313" key="12">
    <source>
        <dbReference type="EMBL" id="KAA0184004.1"/>
    </source>
</evidence>
<dbReference type="GO" id="GO:0005789">
    <property type="term" value="C:endoplasmic reticulum membrane"/>
    <property type="evidence" value="ECO:0007669"/>
    <property type="project" value="UniProtKB-SubCell"/>
</dbReference>